<gene>
    <name evidence="1" type="ORF">SLNWT_7111</name>
</gene>
<protein>
    <submittedName>
        <fullName evidence="1">Uncharacterized protein</fullName>
    </submittedName>
</protein>
<evidence type="ECO:0000313" key="1">
    <source>
        <dbReference type="EMBL" id="AJE87487.1"/>
    </source>
</evidence>
<dbReference type="EMBL" id="CP010519">
    <property type="protein sequence ID" value="AJE87487.1"/>
    <property type="molecule type" value="Genomic_DNA"/>
</dbReference>
<keyword evidence="2" id="KW-1185">Reference proteome</keyword>
<reference evidence="1 2" key="1">
    <citation type="submission" date="2015-01" db="EMBL/GenBank/DDBJ databases">
        <title>Enhanced salinomycin production by adjusting the supply of polyketide extender units in Streptomyce albus DSM 41398.</title>
        <authorList>
            <person name="Lu C."/>
        </authorList>
    </citation>
    <scope>NUCLEOTIDE SEQUENCE [LARGE SCALE GENOMIC DNA]</scope>
    <source>
        <strain evidence="2">ATCC 21838 / DSM 41398 / FERM P-419 / JCM 4703 / NBRC 107858</strain>
    </source>
</reference>
<accession>A0A0B5FAJ6</accession>
<dbReference type="AlphaFoldDB" id="A0A0B5FAJ6"/>
<sequence>MEKYSYEKKPAFFRPSTAAMFFEAEAAETGAVVENLGVDLEIDAELDAILEMQETR</sequence>
<organism evidence="1 2">
    <name type="scientific">Streptomyces albus (strain ATCC 21838 / DSM 41398 / FERM P-419 / JCM 4703 / NBRC 107858)</name>
    <dbReference type="NCBI Taxonomy" id="1081613"/>
    <lineage>
        <taxon>Bacteria</taxon>
        <taxon>Bacillati</taxon>
        <taxon>Actinomycetota</taxon>
        <taxon>Actinomycetes</taxon>
        <taxon>Kitasatosporales</taxon>
        <taxon>Streptomycetaceae</taxon>
        <taxon>Streptomyces</taxon>
    </lineage>
</organism>
<evidence type="ECO:0000313" key="2">
    <source>
        <dbReference type="Proteomes" id="UP000031523"/>
    </source>
</evidence>
<proteinExistence type="predicted"/>
<dbReference type="Proteomes" id="UP000031523">
    <property type="component" value="Chromosome"/>
</dbReference>
<name>A0A0B5FAJ6_STRA4</name>
<dbReference type="KEGG" id="sals:SLNWT_7111"/>